<dbReference type="InterPro" id="IPR010730">
    <property type="entry name" value="HET"/>
</dbReference>
<keyword evidence="4" id="KW-1185">Reference proteome</keyword>
<evidence type="ECO:0000313" key="4">
    <source>
        <dbReference type="Proteomes" id="UP000235786"/>
    </source>
</evidence>
<dbReference type="Proteomes" id="UP000235786">
    <property type="component" value="Unassembled WGS sequence"/>
</dbReference>
<accession>A0A2J6R0W4</accession>
<feature type="region of interest" description="Disordered" evidence="1">
    <location>
        <begin position="1"/>
        <end position="27"/>
    </location>
</feature>
<dbReference type="EMBL" id="KZ613960">
    <property type="protein sequence ID" value="PMD32157.1"/>
    <property type="molecule type" value="Genomic_DNA"/>
</dbReference>
<dbReference type="AlphaFoldDB" id="A0A2J6R0W4"/>
<dbReference type="Pfam" id="PF06985">
    <property type="entry name" value="HET"/>
    <property type="match status" value="1"/>
</dbReference>
<evidence type="ECO:0000313" key="3">
    <source>
        <dbReference type="EMBL" id="PMD32157.1"/>
    </source>
</evidence>
<evidence type="ECO:0000259" key="2">
    <source>
        <dbReference type="Pfam" id="PF06985"/>
    </source>
</evidence>
<name>A0A2J6R0W4_HYAVF</name>
<sequence>MLSRHGNRQPPHSISGNSGPDEASPETHQEAHICRFCQDEVFTAELHQRLLSSQNQCQRTESLKYSRSSQDFRASVLARCRWCQSLMSGILTAAHLDYWFDRWNASHSDGSSMDDEQDDVEMEGLENDGLGSDDESGSLEDDDRSSRELTLSLQDFGKNLGLLSVEVTFIQGHILDVYTMIEVALELSWESHETDVGESLPDLKGSRAVQLTFEAFSETRSNQASLFRSLPGSNNLASDDQAKGASVSFAPYRNRLRYPFSHTKISYQYKHSQGPSIVLHRSLPQNVKYVALSYVWGMNQTYVLTKATLEEKCSGLDLSRLPKTIIDAIEVTRRLGFMYLWVDALCIVQDAGEDMKDEIAVMGTIYRDSAVTIIAANASSSIEGFLRVAESPSFFVDPFDIPIMTKHGTVEYFSVGYRSYYKPFKDPINSRAWTLQERILSTRNLIYSYDGLKWSCQTCERNPTGPSDAPLMFPRILSNDNFGESKDMALNDELREAWLDIRNEYTSRKLTYGRDKLAAISAIAFRIAKESGWTYLAGLWKEHLFLDLQWHRDPPSTMSRPGKDDTTNPLYLRSTEYRAPSWSWASMDGLVVDPKEGGDPRKEFHFRILSCDVEYQNIASPAKFHFEPVRCGTLVVEARVIEFHWRWADPGDETDIFLLDPEQGISYICGEANFDAEEPDLEPKETKVCCLAMSVLNYENRKRLPVEGLLILREKEPELFRRVGFFKVYSTTMFDGVSERSVRII</sequence>
<gene>
    <name evidence="3" type="ORF">L207DRAFT_610161</name>
</gene>
<evidence type="ECO:0000256" key="1">
    <source>
        <dbReference type="SAM" id="MobiDB-lite"/>
    </source>
</evidence>
<dbReference type="STRING" id="1149755.A0A2J6R0W4"/>
<dbReference type="OrthoDB" id="5125733at2759"/>
<protein>
    <submittedName>
        <fullName evidence="3">HET-domain-containing protein</fullName>
    </submittedName>
</protein>
<feature type="compositionally biased region" description="Acidic residues" evidence="1">
    <location>
        <begin position="112"/>
        <end position="143"/>
    </location>
</feature>
<feature type="domain" description="Heterokaryon incompatibility" evidence="2">
    <location>
        <begin position="289"/>
        <end position="437"/>
    </location>
</feature>
<feature type="region of interest" description="Disordered" evidence="1">
    <location>
        <begin position="110"/>
        <end position="144"/>
    </location>
</feature>
<reference evidence="3 4" key="1">
    <citation type="submission" date="2016-04" db="EMBL/GenBank/DDBJ databases">
        <title>A degradative enzymes factory behind the ericoid mycorrhizal symbiosis.</title>
        <authorList>
            <consortium name="DOE Joint Genome Institute"/>
            <person name="Martino E."/>
            <person name="Morin E."/>
            <person name="Grelet G."/>
            <person name="Kuo A."/>
            <person name="Kohler A."/>
            <person name="Daghino S."/>
            <person name="Barry K."/>
            <person name="Choi C."/>
            <person name="Cichocki N."/>
            <person name="Clum A."/>
            <person name="Copeland A."/>
            <person name="Hainaut M."/>
            <person name="Haridas S."/>
            <person name="Labutti K."/>
            <person name="Lindquist E."/>
            <person name="Lipzen A."/>
            <person name="Khouja H.-R."/>
            <person name="Murat C."/>
            <person name="Ohm R."/>
            <person name="Olson A."/>
            <person name="Spatafora J."/>
            <person name="Veneault-Fourrey C."/>
            <person name="Henrissat B."/>
            <person name="Grigoriev I."/>
            <person name="Martin F."/>
            <person name="Perotto S."/>
        </authorList>
    </citation>
    <scope>NUCLEOTIDE SEQUENCE [LARGE SCALE GENOMIC DNA]</scope>
    <source>
        <strain evidence="3 4">F</strain>
    </source>
</reference>
<dbReference type="PANTHER" id="PTHR33112">
    <property type="entry name" value="DOMAIN PROTEIN, PUTATIVE-RELATED"/>
    <property type="match status" value="1"/>
</dbReference>
<proteinExistence type="predicted"/>
<dbReference type="PANTHER" id="PTHR33112:SF16">
    <property type="entry name" value="HETEROKARYON INCOMPATIBILITY DOMAIN-CONTAINING PROTEIN"/>
    <property type="match status" value="1"/>
</dbReference>
<organism evidence="3 4">
    <name type="scientific">Hyaloscypha variabilis (strain UAMH 11265 / GT02V1 / F)</name>
    <name type="common">Meliniomyces variabilis</name>
    <dbReference type="NCBI Taxonomy" id="1149755"/>
    <lineage>
        <taxon>Eukaryota</taxon>
        <taxon>Fungi</taxon>
        <taxon>Dikarya</taxon>
        <taxon>Ascomycota</taxon>
        <taxon>Pezizomycotina</taxon>
        <taxon>Leotiomycetes</taxon>
        <taxon>Helotiales</taxon>
        <taxon>Hyaloscyphaceae</taxon>
        <taxon>Hyaloscypha</taxon>
        <taxon>Hyaloscypha variabilis</taxon>
    </lineage>
</organism>